<proteinExistence type="predicted"/>
<organism evidence="1 2">
    <name type="scientific">Staurois parvus</name>
    <dbReference type="NCBI Taxonomy" id="386267"/>
    <lineage>
        <taxon>Eukaryota</taxon>
        <taxon>Metazoa</taxon>
        <taxon>Chordata</taxon>
        <taxon>Craniata</taxon>
        <taxon>Vertebrata</taxon>
        <taxon>Euteleostomi</taxon>
        <taxon>Amphibia</taxon>
        <taxon>Batrachia</taxon>
        <taxon>Anura</taxon>
        <taxon>Neobatrachia</taxon>
        <taxon>Ranoidea</taxon>
        <taxon>Ranidae</taxon>
        <taxon>Staurois</taxon>
    </lineage>
</organism>
<evidence type="ECO:0008006" key="3">
    <source>
        <dbReference type="Google" id="ProtNLM"/>
    </source>
</evidence>
<dbReference type="Proteomes" id="UP001162483">
    <property type="component" value="Unassembled WGS sequence"/>
</dbReference>
<protein>
    <recommendedName>
        <fullName evidence="3">Transposase</fullName>
    </recommendedName>
</protein>
<gene>
    <name evidence="1" type="ORF">SPARVUS_LOCUS7156080</name>
</gene>
<dbReference type="EMBL" id="CATNWA010014355">
    <property type="protein sequence ID" value="CAI9570858.1"/>
    <property type="molecule type" value="Genomic_DNA"/>
</dbReference>
<evidence type="ECO:0000313" key="1">
    <source>
        <dbReference type="EMBL" id="CAI9570858.1"/>
    </source>
</evidence>
<sequence>MQPHRTVRGEWKLLLHALTSALLDTERSHKTALTADEKRYLAVYIY</sequence>
<accession>A0ABN9DHD5</accession>
<keyword evidence="2" id="KW-1185">Reference proteome</keyword>
<comment type="caution">
    <text evidence="1">The sequence shown here is derived from an EMBL/GenBank/DDBJ whole genome shotgun (WGS) entry which is preliminary data.</text>
</comment>
<evidence type="ECO:0000313" key="2">
    <source>
        <dbReference type="Proteomes" id="UP001162483"/>
    </source>
</evidence>
<reference evidence="1" key="1">
    <citation type="submission" date="2023-05" db="EMBL/GenBank/DDBJ databases">
        <authorList>
            <person name="Stuckert A."/>
        </authorList>
    </citation>
    <scope>NUCLEOTIDE SEQUENCE</scope>
</reference>
<name>A0ABN9DHD5_9NEOB</name>